<name>A0A835V6U5_VANPL</name>
<dbReference type="OrthoDB" id="267323at2759"/>
<accession>A0A835V6U5</accession>
<dbReference type="PIRSF" id="PIRSF000709">
    <property type="entry name" value="6PFK_2-Ptase"/>
    <property type="match status" value="1"/>
</dbReference>
<evidence type="ECO:0000313" key="2">
    <source>
        <dbReference type="Proteomes" id="UP000639772"/>
    </source>
</evidence>
<dbReference type="EMBL" id="JADCNM010000003">
    <property type="protein sequence ID" value="KAG0489639.1"/>
    <property type="molecule type" value="Genomic_DNA"/>
</dbReference>
<comment type="caution">
    <text evidence="1">The sequence shown here is derived from an EMBL/GenBank/DDBJ whole genome shotgun (WGS) entry which is preliminary data.</text>
</comment>
<evidence type="ECO:0000313" key="1">
    <source>
        <dbReference type="EMBL" id="KAG0489639.1"/>
    </source>
</evidence>
<proteinExistence type="predicted"/>
<dbReference type="AlphaFoldDB" id="A0A835V6U5"/>
<dbReference type="Proteomes" id="UP000639772">
    <property type="component" value="Chromosome 3"/>
</dbReference>
<protein>
    <submittedName>
        <fullName evidence="1">Uncharacterized protein</fullName>
    </submittedName>
</protein>
<organism evidence="1 2">
    <name type="scientific">Vanilla planifolia</name>
    <name type="common">Vanilla</name>
    <dbReference type="NCBI Taxonomy" id="51239"/>
    <lineage>
        <taxon>Eukaryota</taxon>
        <taxon>Viridiplantae</taxon>
        <taxon>Streptophyta</taxon>
        <taxon>Embryophyta</taxon>
        <taxon>Tracheophyta</taxon>
        <taxon>Spermatophyta</taxon>
        <taxon>Magnoliopsida</taxon>
        <taxon>Liliopsida</taxon>
        <taxon>Asparagales</taxon>
        <taxon>Orchidaceae</taxon>
        <taxon>Vanilloideae</taxon>
        <taxon>Vanilleae</taxon>
        <taxon>Vanilla</taxon>
    </lineage>
</organism>
<sequence length="143" mass="16080">MGTSSSKDSGSSLSDLDSVPSGQFYVSLNIETVRSRCDLIPHVAMERESTSTSELSFVVPPNHETLVFKFLLKPRDRDVPCFVEDGEERLLINGNLEGSARSALFKLPECVVYDVWEYWVSVTAEIISPFDLAAIWRAYREDL</sequence>
<gene>
    <name evidence="1" type="ORF">HPP92_006502</name>
</gene>
<reference evidence="1 2" key="1">
    <citation type="journal article" date="2020" name="Nat. Food">
        <title>A phased Vanilla planifolia genome enables genetic improvement of flavour and production.</title>
        <authorList>
            <person name="Hasing T."/>
            <person name="Tang H."/>
            <person name="Brym M."/>
            <person name="Khazi F."/>
            <person name="Huang T."/>
            <person name="Chambers A.H."/>
        </authorList>
    </citation>
    <scope>NUCLEOTIDE SEQUENCE [LARGE SCALE GENOMIC DNA]</scope>
    <source>
        <tissue evidence="1">Leaf</tissue>
    </source>
</reference>